<dbReference type="AlphaFoldDB" id="A0AB34IYE7"/>
<keyword evidence="3" id="KW-1185">Reference proteome</keyword>
<comment type="caution">
    <text evidence="2">The sequence shown here is derived from an EMBL/GenBank/DDBJ whole genome shotgun (WGS) entry which is preliminary data.</text>
</comment>
<dbReference type="InterPro" id="IPR015947">
    <property type="entry name" value="PUA-like_sf"/>
</dbReference>
<evidence type="ECO:0000313" key="2">
    <source>
        <dbReference type="EMBL" id="KAL1508318.1"/>
    </source>
</evidence>
<gene>
    <name evidence="2" type="ORF">AB1Y20_004428</name>
</gene>
<dbReference type="Gene3D" id="2.30.130.30">
    <property type="entry name" value="Hypothetical protein"/>
    <property type="match status" value="1"/>
</dbReference>
<proteinExistence type="predicted"/>
<organism evidence="2 3">
    <name type="scientific">Prymnesium parvum</name>
    <name type="common">Toxic golden alga</name>
    <dbReference type="NCBI Taxonomy" id="97485"/>
    <lineage>
        <taxon>Eukaryota</taxon>
        <taxon>Haptista</taxon>
        <taxon>Haptophyta</taxon>
        <taxon>Prymnesiophyceae</taxon>
        <taxon>Prymnesiales</taxon>
        <taxon>Prymnesiaceae</taxon>
        <taxon>Prymnesium</taxon>
    </lineage>
</organism>
<dbReference type="InterPro" id="IPR033615">
    <property type="entry name" value="EOLA1/EOLA2"/>
</dbReference>
<dbReference type="PANTHER" id="PTHR31666">
    <property type="entry name" value="PROTEIN CXORF40A-RELATED"/>
    <property type="match status" value="1"/>
</dbReference>
<feature type="compositionally biased region" description="Polar residues" evidence="1">
    <location>
        <begin position="31"/>
        <end position="48"/>
    </location>
</feature>
<dbReference type="Proteomes" id="UP001515480">
    <property type="component" value="Unassembled WGS sequence"/>
</dbReference>
<dbReference type="PANTHER" id="PTHR31666:SF0">
    <property type="entry name" value="PROTEIN EOLA1-RELATED"/>
    <property type="match status" value="1"/>
</dbReference>
<evidence type="ECO:0000313" key="3">
    <source>
        <dbReference type="Proteomes" id="UP001515480"/>
    </source>
</evidence>
<evidence type="ECO:0000256" key="1">
    <source>
        <dbReference type="SAM" id="MobiDB-lite"/>
    </source>
</evidence>
<sequence length="364" mass="39670">MWPAAHDEQPDDDYASLPLGVDDVTELPEDSYSNLNPDGPTFTPQARPTGVQYASQSRGMYAPPGGGWYYDDISADYEEGMEAGGAAPLLDVPCVVVPALSLRQPLVSLVLHGVKQIENRNRPTLKQMQGPLALHVSHKEEPYGSAAVSTALHILRRRYTDEQIQALFQLPPHLGQGHGCIVGIVDVECTWPADLFNEVEQAQLTEQAVHPVHNSYLTQLRNPRWLKYPVRTGGSNRLWQVQIPLDALPDGAALDAHGQLLAVSSRGLPPLYQPGSGGALADADETGLGLLGGDMVRQLQSADGVGEKEKRLKKLQKALRQIEELKAKQAAGGVLEKTQEEKIVREAELRAELAELLDEGRDDV</sequence>
<reference evidence="2 3" key="1">
    <citation type="journal article" date="2024" name="Science">
        <title>Giant polyketide synthase enzymes in the biosynthesis of giant marine polyether toxins.</title>
        <authorList>
            <person name="Fallon T.R."/>
            <person name="Shende V.V."/>
            <person name="Wierzbicki I.H."/>
            <person name="Pendleton A.L."/>
            <person name="Watervoot N.F."/>
            <person name="Auber R.P."/>
            <person name="Gonzalez D.J."/>
            <person name="Wisecaver J.H."/>
            <person name="Moore B.S."/>
        </authorList>
    </citation>
    <scope>NUCLEOTIDE SEQUENCE [LARGE SCALE GENOMIC DNA]</scope>
    <source>
        <strain evidence="2 3">12B1</strain>
    </source>
</reference>
<dbReference type="SUPFAM" id="SSF88697">
    <property type="entry name" value="PUA domain-like"/>
    <property type="match status" value="1"/>
</dbReference>
<protein>
    <submittedName>
        <fullName evidence="2">Uncharacterized protein</fullName>
    </submittedName>
</protein>
<accession>A0AB34IYE7</accession>
<name>A0AB34IYE7_PRYPA</name>
<dbReference type="EMBL" id="JBGBPQ010000016">
    <property type="protein sequence ID" value="KAL1508318.1"/>
    <property type="molecule type" value="Genomic_DNA"/>
</dbReference>
<feature type="region of interest" description="Disordered" evidence="1">
    <location>
        <begin position="27"/>
        <end position="48"/>
    </location>
</feature>